<dbReference type="OrthoDB" id="190098at2759"/>
<evidence type="ECO:0000256" key="1">
    <source>
        <dbReference type="ARBA" id="ARBA00001966"/>
    </source>
</evidence>
<protein>
    <recommendedName>
        <fullName evidence="5">Threonylcarbamoyladenosine tRNA methylthiotransferase</fullName>
        <ecNumber evidence="4">2.8.4.5</ecNumber>
    </recommendedName>
    <alternativeName>
        <fullName evidence="13">tRNA-t(6)A37 methylthiotransferase</fullName>
    </alternativeName>
</protein>
<dbReference type="PROSITE" id="PS51918">
    <property type="entry name" value="RADICAL_SAM"/>
    <property type="match status" value="1"/>
</dbReference>
<evidence type="ECO:0000313" key="19">
    <source>
        <dbReference type="Proteomes" id="UP000070544"/>
    </source>
</evidence>
<feature type="compositionally biased region" description="Low complexity" evidence="15">
    <location>
        <begin position="187"/>
        <end position="204"/>
    </location>
</feature>
<evidence type="ECO:0000256" key="4">
    <source>
        <dbReference type="ARBA" id="ARBA00013273"/>
    </source>
</evidence>
<dbReference type="SFLD" id="SFLDS00029">
    <property type="entry name" value="Radical_SAM"/>
    <property type="match status" value="1"/>
</dbReference>
<dbReference type="OMA" id="FVPHFHI"/>
<evidence type="ECO:0000256" key="5">
    <source>
        <dbReference type="ARBA" id="ARBA00018810"/>
    </source>
</evidence>
<keyword evidence="11" id="KW-0408">Iron</keyword>
<comment type="cofactor">
    <cofactor evidence="1">
        <name>[4Fe-4S] cluster</name>
        <dbReference type="ChEBI" id="CHEBI:49883"/>
    </cofactor>
</comment>
<dbReference type="InterPro" id="IPR020612">
    <property type="entry name" value="Methylthiotransferase_CS"/>
</dbReference>
<evidence type="ECO:0000259" key="17">
    <source>
        <dbReference type="PROSITE" id="PS51918"/>
    </source>
</evidence>
<evidence type="ECO:0000256" key="15">
    <source>
        <dbReference type="SAM" id="MobiDB-lite"/>
    </source>
</evidence>
<dbReference type="EC" id="2.8.4.5" evidence="4"/>
<evidence type="ECO:0000256" key="9">
    <source>
        <dbReference type="ARBA" id="ARBA00022694"/>
    </source>
</evidence>
<dbReference type="EMBL" id="KQ965796">
    <property type="protein sequence ID" value="KXS11779.1"/>
    <property type="molecule type" value="Genomic_DNA"/>
</dbReference>
<feature type="compositionally biased region" description="Basic residues" evidence="15">
    <location>
        <begin position="1"/>
        <end position="10"/>
    </location>
</feature>
<evidence type="ECO:0000256" key="2">
    <source>
        <dbReference type="ARBA" id="ARBA00002399"/>
    </source>
</evidence>
<evidence type="ECO:0000256" key="14">
    <source>
        <dbReference type="ARBA" id="ARBA00051661"/>
    </source>
</evidence>
<feature type="non-terminal residue" evidence="18">
    <location>
        <position position="494"/>
    </location>
</feature>
<dbReference type="GO" id="GO:0005783">
    <property type="term" value="C:endoplasmic reticulum"/>
    <property type="evidence" value="ECO:0007669"/>
    <property type="project" value="TreeGrafter"/>
</dbReference>
<feature type="region of interest" description="Disordered" evidence="15">
    <location>
        <begin position="178"/>
        <end position="218"/>
    </location>
</feature>
<dbReference type="PANTHER" id="PTHR11918">
    <property type="entry name" value="RADICAL SAM PROTEINS"/>
    <property type="match status" value="1"/>
</dbReference>
<feature type="domain" description="Radical SAM core" evidence="17">
    <location>
        <begin position="223"/>
        <end position="461"/>
    </location>
</feature>
<dbReference type="PROSITE" id="PS51449">
    <property type="entry name" value="MTTASE_N"/>
    <property type="match status" value="1"/>
</dbReference>
<keyword evidence="12" id="KW-0411">Iron-sulfur</keyword>
<dbReference type="Pfam" id="PF04055">
    <property type="entry name" value="Radical_SAM"/>
    <property type="match status" value="1"/>
</dbReference>
<feature type="domain" description="MTTase N-terminal" evidence="16">
    <location>
        <begin position="63"/>
        <end position="174"/>
    </location>
</feature>
<evidence type="ECO:0000256" key="3">
    <source>
        <dbReference type="ARBA" id="ARBA00008616"/>
    </source>
</evidence>
<dbReference type="InterPro" id="IPR013848">
    <property type="entry name" value="Methylthiotransferase_N"/>
</dbReference>
<organism evidence="18 19">
    <name type="scientific">Gonapodya prolifera (strain JEL478)</name>
    <name type="common">Monoblepharis prolifera</name>
    <dbReference type="NCBI Taxonomy" id="1344416"/>
    <lineage>
        <taxon>Eukaryota</taxon>
        <taxon>Fungi</taxon>
        <taxon>Fungi incertae sedis</taxon>
        <taxon>Chytridiomycota</taxon>
        <taxon>Chytridiomycota incertae sedis</taxon>
        <taxon>Monoblepharidomycetes</taxon>
        <taxon>Monoblepharidales</taxon>
        <taxon>Gonapodyaceae</taxon>
        <taxon>Gonapodya</taxon>
    </lineage>
</organism>
<evidence type="ECO:0000256" key="6">
    <source>
        <dbReference type="ARBA" id="ARBA00022485"/>
    </source>
</evidence>
<dbReference type="AlphaFoldDB" id="A0A139A583"/>
<gene>
    <name evidence="18" type="ORF">M427DRAFT_102047</name>
</gene>
<dbReference type="Proteomes" id="UP000070544">
    <property type="component" value="Unassembled WGS sequence"/>
</dbReference>
<dbReference type="FunFam" id="3.80.30.20:FF:000002">
    <property type="entry name" value="threonylcarbamoyladenosine tRNA methylthiotransferase isoform X2"/>
    <property type="match status" value="1"/>
</dbReference>
<feature type="region of interest" description="Disordered" evidence="15">
    <location>
        <begin position="1"/>
        <end position="23"/>
    </location>
</feature>
<comment type="catalytic activity">
    <reaction evidence="14">
        <text>N(6)-L-threonylcarbamoyladenosine(37) in tRNA + (sulfur carrier)-SH + AH2 + 2 S-adenosyl-L-methionine = 2-methylsulfanyl-N(6)-L-threonylcarbamoyladenosine(37) in tRNA + (sulfur carrier)-H + 5'-deoxyadenosine + L-methionine + A + S-adenosyl-L-homocysteine + 2 H(+)</text>
        <dbReference type="Rhea" id="RHEA:37075"/>
        <dbReference type="Rhea" id="RHEA-COMP:10163"/>
        <dbReference type="Rhea" id="RHEA-COMP:11092"/>
        <dbReference type="Rhea" id="RHEA-COMP:14737"/>
        <dbReference type="Rhea" id="RHEA-COMP:14739"/>
        <dbReference type="ChEBI" id="CHEBI:13193"/>
        <dbReference type="ChEBI" id="CHEBI:15378"/>
        <dbReference type="ChEBI" id="CHEBI:17319"/>
        <dbReference type="ChEBI" id="CHEBI:17499"/>
        <dbReference type="ChEBI" id="CHEBI:29917"/>
        <dbReference type="ChEBI" id="CHEBI:57844"/>
        <dbReference type="ChEBI" id="CHEBI:57856"/>
        <dbReference type="ChEBI" id="CHEBI:59789"/>
        <dbReference type="ChEBI" id="CHEBI:64428"/>
        <dbReference type="ChEBI" id="CHEBI:74418"/>
        <dbReference type="ChEBI" id="CHEBI:74420"/>
        <dbReference type="EC" id="2.8.4.5"/>
    </reaction>
</comment>
<keyword evidence="8" id="KW-0949">S-adenosyl-L-methionine</keyword>
<sequence length="494" mass="53098">MGVRRRKAKTAKGDDDSDGVVGGASVVETAVAAEDGAGEARGSKEEAGAVAGTAPDFVLPGSQSVYVRTWGCSHNSSDAEYMSGLLAQHGHPLVLSDTAADTADVWLLNSCTVKGPSEASFLTDVRKAQQLGKKVVVAGCVPQASSRDKRWEGISIIGVQQIDRVVEVVEETIRGNCVQKPDPVPTPKSATTPSVAPPTTTTDAPPAPVPKPRKAGGAALDLPKVRRNTLVEIVPINTGCLNQCTYCKTKFSRGDLGSYPPSAILARIEHVLQYEGVTEVWITSEDVGAWGRDLGLALPDLLSPLAALLPRFPHAMLRLGMTNPPHIRAHLASLIEFLNHPQVYAFLHVPVQSGSDKVLRDMRRDYDAQGFWEVAIGVRKGVEGATIATDVICGFPTETSADHAATLSLLDRLRPPVLHISQFYPRPGTPAARLTPCFPDRVKKERSREITRLFDSYHPYEGMEGSTVRCLVTDVASDGVKLVGHDKSYRQVVL</sequence>
<evidence type="ECO:0000259" key="16">
    <source>
        <dbReference type="PROSITE" id="PS51449"/>
    </source>
</evidence>
<name>A0A139A583_GONPJ</name>
<dbReference type="InterPro" id="IPR038135">
    <property type="entry name" value="Methylthiotransferase_N_sf"/>
</dbReference>
<keyword evidence="9" id="KW-0819">tRNA processing</keyword>
<dbReference type="InterPro" id="IPR006466">
    <property type="entry name" value="MiaB-like_arc_euk"/>
</dbReference>
<dbReference type="SFLD" id="SFLDG01082">
    <property type="entry name" value="B12-binding_domain_containing"/>
    <property type="match status" value="1"/>
</dbReference>
<dbReference type="InterPro" id="IPR006638">
    <property type="entry name" value="Elp3/MiaA/NifB-like_rSAM"/>
</dbReference>
<evidence type="ECO:0000313" key="18">
    <source>
        <dbReference type="EMBL" id="KXS11779.1"/>
    </source>
</evidence>
<reference evidence="18 19" key="1">
    <citation type="journal article" date="2015" name="Genome Biol. Evol.">
        <title>Phylogenomic analyses indicate that early fungi evolved digesting cell walls of algal ancestors of land plants.</title>
        <authorList>
            <person name="Chang Y."/>
            <person name="Wang S."/>
            <person name="Sekimoto S."/>
            <person name="Aerts A.L."/>
            <person name="Choi C."/>
            <person name="Clum A."/>
            <person name="LaButti K.M."/>
            <person name="Lindquist E.A."/>
            <person name="Yee Ngan C."/>
            <person name="Ohm R.A."/>
            <person name="Salamov A.A."/>
            <person name="Grigoriev I.V."/>
            <person name="Spatafora J.W."/>
            <person name="Berbee M.L."/>
        </authorList>
    </citation>
    <scope>NUCLEOTIDE SEQUENCE [LARGE SCALE GENOMIC DNA]</scope>
    <source>
        <strain evidence="18 19">JEL478</strain>
    </source>
</reference>
<dbReference type="InterPro" id="IPR007197">
    <property type="entry name" value="rSAM"/>
</dbReference>
<accession>A0A139A583</accession>
<proteinExistence type="inferred from homology"/>
<dbReference type="NCBIfam" id="TIGR01578">
    <property type="entry name" value="MiaB-like-B"/>
    <property type="match status" value="1"/>
</dbReference>
<evidence type="ECO:0000256" key="7">
    <source>
        <dbReference type="ARBA" id="ARBA00022679"/>
    </source>
</evidence>
<dbReference type="SMART" id="SM00729">
    <property type="entry name" value="Elp3"/>
    <property type="match status" value="1"/>
</dbReference>
<keyword evidence="7" id="KW-0808">Transferase</keyword>
<dbReference type="SUPFAM" id="SSF102114">
    <property type="entry name" value="Radical SAM enzymes"/>
    <property type="match status" value="1"/>
</dbReference>
<dbReference type="CDD" id="cd01335">
    <property type="entry name" value="Radical_SAM"/>
    <property type="match status" value="1"/>
</dbReference>
<keyword evidence="6" id="KW-0004">4Fe-4S</keyword>
<evidence type="ECO:0000256" key="11">
    <source>
        <dbReference type="ARBA" id="ARBA00023004"/>
    </source>
</evidence>
<evidence type="ECO:0000256" key="10">
    <source>
        <dbReference type="ARBA" id="ARBA00022723"/>
    </source>
</evidence>
<dbReference type="Gene3D" id="3.80.30.20">
    <property type="entry name" value="tm_1862 like domain"/>
    <property type="match status" value="1"/>
</dbReference>
<keyword evidence="19" id="KW-1185">Reference proteome</keyword>
<keyword evidence="10" id="KW-0479">Metal-binding</keyword>
<comment type="similarity">
    <text evidence="3">Belongs to the methylthiotransferase family. CDKAL1 subfamily.</text>
</comment>
<dbReference type="GO" id="GO:0046872">
    <property type="term" value="F:metal ion binding"/>
    <property type="evidence" value="ECO:0007669"/>
    <property type="project" value="UniProtKB-KW"/>
</dbReference>
<dbReference type="PANTHER" id="PTHR11918:SF45">
    <property type="entry name" value="THREONYLCARBAMOYLADENOSINE TRNA METHYLTHIOTRANSFERASE"/>
    <property type="match status" value="1"/>
</dbReference>
<evidence type="ECO:0000256" key="8">
    <source>
        <dbReference type="ARBA" id="ARBA00022691"/>
    </source>
</evidence>
<dbReference type="InterPro" id="IPR058240">
    <property type="entry name" value="rSAM_sf"/>
</dbReference>
<dbReference type="Gene3D" id="3.40.50.12160">
    <property type="entry name" value="Methylthiotransferase, N-terminal domain"/>
    <property type="match status" value="1"/>
</dbReference>
<evidence type="ECO:0000256" key="13">
    <source>
        <dbReference type="ARBA" id="ARBA00031213"/>
    </source>
</evidence>
<comment type="function">
    <text evidence="2">Catalyzes the methylthiolation of N6-threonylcarbamoyladenosine (t(6)A), leading to the formation of 2-methylthio-N6-threonylcarbamoyladenosine (ms(2)t(6)A) at position 37 in tRNAs that read codons beginning with adenine.</text>
</comment>
<dbReference type="GO" id="GO:0051539">
    <property type="term" value="F:4 iron, 4 sulfur cluster binding"/>
    <property type="evidence" value="ECO:0007669"/>
    <property type="project" value="UniProtKB-KW"/>
</dbReference>
<dbReference type="Pfam" id="PF00919">
    <property type="entry name" value="UPF0004"/>
    <property type="match status" value="1"/>
</dbReference>
<dbReference type="STRING" id="1344416.A0A139A583"/>
<dbReference type="InterPro" id="IPR023404">
    <property type="entry name" value="rSAM_horseshoe"/>
</dbReference>
<evidence type="ECO:0000256" key="12">
    <source>
        <dbReference type="ARBA" id="ARBA00023014"/>
    </source>
</evidence>
<dbReference type="GO" id="GO:0035598">
    <property type="term" value="F:tRNA (N(6)-L-threonylcarbamoyladenosine(37)-C(2))-methylthiotransferase activity"/>
    <property type="evidence" value="ECO:0007669"/>
    <property type="project" value="UniProtKB-EC"/>
</dbReference>
<dbReference type="PROSITE" id="PS01278">
    <property type="entry name" value="MTTASE_RADICAL"/>
    <property type="match status" value="1"/>
</dbReference>